<dbReference type="PANTHER" id="PTHR30086:SF20">
    <property type="entry name" value="ARGININE EXPORTER PROTEIN ARGO-RELATED"/>
    <property type="match status" value="1"/>
</dbReference>
<dbReference type="InterPro" id="IPR001123">
    <property type="entry name" value="LeuE-type"/>
</dbReference>
<comment type="caution">
    <text evidence="8">The sequence shown here is derived from an EMBL/GenBank/DDBJ whole genome shotgun (WGS) entry which is preliminary data.</text>
</comment>
<dbReference type="OrthoDB" id="3175972at2"/>
<keyword evidence="3 7" id="KW-0812">Transmembrane</keyword>
<proteinExistence type="predicted"/>
<gene>
    <name evidence="8" type="ORF">E0H75_30940</name>
</gene>
<name>A0A4R0JDL3_9ACTN</name>
<evidence type="ECO:0000256" key="2">
    <source>
        <dbReference type="ARBA" id="ARBA00022475"/>
    </source>
</evidence>
<evidence type="ECO:0000313" key="9">
    <source>
        <dbReference type="Proteomes" id="UP000293342"/>
    </source>
</evidence>
<dbReference type="GO" id="GO:0015171">
    <property type="term" value="F:amino acid transmembrane transporter activity"/>
    <property type="evidence" value="ECO:0007669"/>
    <property type="project" value="TreeGrafter"/>
</dbReference>
<sequence length="289" mass="30585">MSSSATRSAPVKNGASCQVATGTRTRAASRVQPPLFRMLNPAPFMEHIGWARAAPSVKVLWIQAWLKGWRGRERPRQDLGMPEISLVAAYVAAVAVITVVPGPGQAVMIAKSVGAGRSAAFATALGLETGTMVHCLLAAFGLSAVLAQVPVAFVVVKVIGAAYLIGIGLRSLFGRSASHGSGDAAPDAGWATNYRQAVMIGVLNPKVALFFLAFLPQFVQPARGLVIVQFLVLGVVFCTIGLCFNVIITFAGDLLGRRIRGSPRWHTWTRRTTGTVMVLLGIKLAAQRA</sequence>
<evidence type="ECO:0000256" key="5">
    <source>
        <dbReference type="ARBA" id="ARBA00023136"/>
    </source>
</evidence>
<accession>A0A4R0JDL3</accession>
<evidence type="ECO:0000256" key="3">
    <source>
        <dbReference type="ARBA" id="ARBA00022692"/>
    </source>
</evidence>
<evidence type="ECO:0000313" key="8">
    <source>
        <dbReference type="EMBL" id="TCC44943.1"/>
    </source>
</evidence>
<feature type="region of interest" description="Disordered" evidence="6">
    <location>
        <begin position="1"/>
        <end position="26"/>
    </location>
</feature>
<dbReference type="Proteomes" id="UP000293342">
    <property type="component" value="Unassembled WGS sequence"/>
</dbReference>
<evidence type="ECO:0000256" key="1">
    <source>
        <dbReference type="ARBA" id="ARBA00004651"/>
    </source>
</evidence>
<dbReference type="AlphaFoldDB" id="A0A4R0JDL3"/>
<keyword evidence="2" id="KW-1003">Cell membrane</keyword>
<keyword evidence="5 7" id="KW-0472">Membrane</keyword>
<organism evidence="8 9">
    <name type="scientific">Kribbella capetownensis</name>
    <dbReference type="NCBI Taxonomy" id="1572659"/>
    <lineage>
        <taxon>Bacteria</taxon>
        <taxon>Bacillati</taxon>
        <taxon>Actinomycetota</taxon>
        <taxon>Actinomycetes</taxon>
        <taxon>Propionibacteriales</taxon>
        <taxon>Kribbellaceae</taxon>
        <taxon>Kribbella</taxon>
    </lineage>
</organism>
<comment type="subcellular location">
    <subcellularLocation>
        <location evidence="1">Cell membrane</location>
        <topology evidence="1">Multi-pass membrane protein</topology>
    </subcellularLocation>
</comment>
<feature type="transmembrane region" description="Helical" evidence="7">
    <location>
        <begin position="227"/>
        <end position="248"/>
    </location>
</feature>
<reference evidence="8 9" key="1">
    <citation type="submission" date="2019-02" db="EMBL/GenBank/DDBJ databases">
        <title>Kribbella capetownensis sp. nov. and Kribbella speibonae sp. nov., isolated from soil.</title>
        <authorList>
            <person name="Curtis S.M."/>
            <person name="Norton I."/>
            <person name="Everest G.J."/>
            <person name="Meyers P.R."/>
        </authorList>
    </citation>
    <scope>NUCLEOTIDE SEQUENCE [LARGE SCALE GENOMIC DNA]</scope>
    <source>
        <strain evidence="8 9">YM53</strain>
    </source>
</reference>
<keyword evidence="4 7" id="KW-1133">Transmembrane helix</keyword>
<feature type="transmembrane region" description="Helical" evidence="7">
    <location>
        <begin position="149"/>
        <end position="173"/>
    </location>
</feature>
<dbReference type="EMBL" id="SJKD01000008">
    <property type="protein sequence ID" value="TCC44943.1"/>
    <property type="molecule type" value="Genomic_DNA"/>
</dbReference>
<protein>
    <submittedName>
        <fullName evidence="8">LysE family translocator</fullName>
    </submittedName>
</protein>
<feature type="transmembrane region" description="Helical" evidence="7">
    <location>
        <begin position="193"/>
        <end position="215"/>
    </location>
</feature>
<keyword evidence="9" id="KW-1185">Reference proteome</keyword>
<evidence type="ECO:0000256" key="4">
    <source>
        <dbReference type="ARBA" id="ARBA00022989"/>
    </source>
</evidence>
<evidence type="ECO:0000256" key="6">
    <source>
        <dbReference type="SAM" id="MobiDB-lite"/>
    </source>
</evidence>
<dbReference type="PANTHER" id="PTHR30086">
    <property type="entry name" value="ARGININE EXPORTER PROTEIN ARGO"/>
    <property type="match status" value="1"/>
</dbReference>
<feature type="transmembrane region" description="Helical" evidence="7">
    <location>
        <begin position="120"/>
        <end position="142"/>
    </location>
</feature>
<feature type="transmembrane region" description="Helical" evidence="7">
    <location>
        <begin position="79"/>
        <end position="100"/>
    </location>
</feature>
<dbReference type="Pfam" id="PF01810">
    <property type="entry name" value="LysE"/>
    <property type="match status" value="1"/>
</dbReference>
<evidence type="ECO:0000256" key="7">
    <source>
        <dbReference type="SAM" id="Phobius"/>
    </source>
</evidence>
<dbReference type="GO" id="GO:0005886">
    <property type="term" value="C:plasma membrane"/>
    <property type="evidence" value="ECO:0007669"/>
    <property type="project" value="UniProtKB-SubCell"/>
</dbReference>
<feature type="compositionally biased region" description="Polar residues" evidence="6">
    <location>
        <begin position="15"/>
        <end position="26"/>
    </location>
</feature>